<dbReference type="GO" id="GO:0005634">
    <property type="term" value="C:nucleus"/>
    <property type="evidence" value="ECO:0007669"/>
    <property type="project" value="UniProtKB-SubCell"/>
</dbReference>
<keyword evidence="5" id="KW-0949">S-adenosyl-L-methionine</keyword>
<dbReference type="InterPro" id="IPR052190">
    <property type="entry name" value="Euk-Arch_PrmC-MTase"/>
</dbReference>
<dbReference type="PROSITE" id="PS00092">
    <property type="entry name" value="N6_MTASE"/>
    <property type="match status" value="1"/>
</dbReference>
<evidence type="ECO:0000256" key="1">
    <source>
        <dbReference type="ARBA" id="ARBA00004123"/>
    </source>
</evidence>
<reference evidence="9" key="1">
    <citation type="submission" date="2023-04" db="EMBL/GenBank/DDBJ databases">
        <authorList>
            <person name="Vijverberg K."/>
            <person name="Xiong W."/>
            <person name="Schranz E."/>
        </authorList>
    </citation>
    <scope>NUCLEOTIDE SEQUENCE</scope>
</reference>
<feature type="region of interest" description="Disordered" evidence="7">
    <location>
        <begin position="1"/>
        <end position="21"/>
    </location>
</feature>
<dbReference type="GO" id="GO:0003676">
    <property type="term" value="F:nucleic acid binding"/>
    <property type="evidence" value="ECO:0007669"/>
    <property type="project" value="InterPro"/>
</dbReference>
<dbReference type="InterPro" id="IPR029063">
    <property type="entry name" value="SAM-dependent_MTases_sf"/>
</dbReference>
<sequence length="488" mass="55219">MHHRVNDTTPHYPSPSPSPPCRPPFPLSPSSLVLIDKTLLLRQNKFKAKPNQTSISAPYLFIDFIPLLILISPLSLPKVLSRLISGKRSLKVYRLFINPNIFIVDTGFLCAILDLSSNICSPYLLLKKLYFPQICPHELRKSDSRVHTLNGSGYVVTSLALILQDLKATHYFATDINPHALKVTHDTLQAHGVHAELLTTNIATGLDRRLAGMVDVMVVNPPYVPTPEAEVGGDGIAAAWAGGENGRSVIDKILPIADKLLSEKGWLYMLFLAANDPLQICLGMREKGFASKIVVQRSTEEESLHVIKFWREFDGNEGGSLVPETQFQSSQPENLQFRDAQNLESGSSSDDRLPKEKKKPTRSCNMLLRKNATIHTTKSERKWVEHKELALARAYVDVSKDKELRNQQRFWERVLEHFNVQMRGSNRSRNQINSKWKDLQNKCNAFNCIYNHRMNSVSSRIFEADVLQASLSKYQRTINKKAFPRQQA</sequence>
<evidence type="ECO:0000256" key="5">
    <source>
        <dbReference type="ARBA" id="ARBA00022691"/>
    </source>
</evidence>
<dbReference type="EMBL" id="OX465086">
    <property type="protein sequence ID" value="CAI9262176.1"/>
    <property type="molecule type" value="Genomic_DNA"/>
</dbReference>
<feature type="compositionally biased region" description="Pro residues" evidence="7">
    <location>
        <begin position="12"/>
        <end position="21"/>
    </location>
</feature>
<dbReference type="PANTHER" id="PTHR45875:SF1">
    <property type="entry name" value="METHYLTRANSFERASE N6AMT1"/>
    <property type="match status" value="1"/>
</dbReference>
<dbReference type="GO" id="GO:0008757">
    <property type="term" value="F:S-adenosylmethionine-dependent methyltransferase activity"/>
    <property type="evidence" value="ECO:0007669"/>
    <property type="project" value="TreeGrafter"/>
</dbReference>
<feature type="transmembrane region" description="Helical" evidence="8">
    <location>
        <begin position="59"/>
        <end position="80"/>
    </location>
</feature>
<feature type="region of interest" description="Disordered" evidence="7">
    <location>
        <begin position="342"/>
        <end position="362"/>
    </location>
</feature>
<dbReference type="PANTHER" id="PTHR45875">
    <property type="entry name" value="METHYLTRANSFERASE N6AMT1"/>
    <property type="match status" value="1"/>
</dbReference>
<keyword evidence="6" id="KW-0539">Nucleus</keyword>
<dbReference type="InterPro" id="IPR002052">
    <property type="entry name" value="DNA_methylase_N6_adenine_CS"/>
</dbReference>
<proteinExistence type="inferred from homology"/>
<protein>
    <recommendedName>
        <fullName evidence="11">Myb-like domain-containing protein</fullName>
    </recommendedName>
</protein>
<dbReference type="FunFam" id="3.40.50.150:FF:000077">
    <property type="entry name" value="HemK methyltransferase family member 2"/>
    <property type="match status" value="1"/>
</dbReference>
<gene>
    <name evidence="9" type="ORF">LSALG_LOCUS2927</name>
</gene>
<evidence type="ECO:0000256" key="4">
    <source>
        <dbReference type="ARBA" id="ARBA00022679"/>
    </source>
</evidence>
<dbReference type="Proteomes" id="UP001177003">
    <property type="component" value="Chromosome 0"/>
</dbReference>
<keyword evidence="3" id="KW-0489">Methyltransferase</keyword>
<evidence type="ECO:0008006" key="11">
    <source>
        <dbReference type="Google" id="ProtNLM"/>
    </source>
</evidence>
<evidence type="ECO:0000256" key="6">
    <source>
        <dbReference type="ARBA" id="ARBA00023242"/>
    </source>
</evidence>
<keyword evidence="8" id="KW-0812">Transmembrane</keyword>
<keyword evidence="8" id="KW-1133">Transmembrane helix</keyword>
<keyword evidence="4" id="KW-0808">Transferase</keyword>
<dbReference type="AlphaFoldDB" id="A0AA35UWN9"/>
<organism evidence="9 10">
    <name type="scientific">Lactuca saligna</name>
    <name type="common">Willowleaf lettuce</name>
    <dbReference type="NCBI Taxonomy" id="75948"/>
    <lineage>
        <taxon>Eukaryota</taxon>
        <taxon>Viridiplantae</taxon>
        <taxon>Streptophyta</taxon>
        <taxon>Embryophyta</taxon>
        <taxon>Tracheophyta</taxon>
        <taxon>Spermatophyta</taxon>
        <taxon>Magnoliopsida</taxon>
        <taxon>eudicotyledons</taxon>
        <taxon>Gunneridae</taxon>
        <taxon>Pentapetalae</taxon>
        <taxon>asterids</taxon>
        <taxon>campanulids</taxon>
        <taxon>Asterales</taxon>
        <taxon>Asteraceae</taxon>
        <taxon>Cichorioideae</taxon>
        <taxon>Cichorieae</taxon>
        <taxon>Lactucinae</taxon>
        <taxon>Lactuca</taxon>
    </lineage>
</organism>
<evidence type="ECO:0000256" key="8">
    <source>
        <dbReference type="SAM" id="Phobius"/>
    </source>
</evidence>
<accession>A0AA35UWN9</accession>
<dbReference type="GO" id="GO:0032259">
    <property type="term" value="P:methylation"/>
    <property type="evidence" value="ECO:0007669"/>
    <property type="project" value="UniProtKB-KW"/>
</dbReference>
<dbReference type="SUPFAM" id="SSF53335">
    <property type="entry name" value="S-adenosyl-L-methionine-dependent methyltransferases"/>
    <property type="match status" value="1"/>
</dbReference>
<dbReference type="Gene3D" id="3.40.50.150">
    <property type="entry name" value="Vaccinia Virus protein VP39"/>
    <property type="match status" value="1"/>
</dbReference>
<evidence type="ECO:0000256" key="2">
    <source>
        <dbReference type="ARBA" id="ARBA00006149"/>
    </source>
</evidence>
<name>A0AA35UWN9_LACSI</name>
<keyword evidence="8" id="KW-0472">Membrane</keyword>
<evidence type="ECO:0000313" key="10">
    <source>
        <dbReference type="Proteomes" id="UP001177003"/>
    </source>
</evidence>
<comment type="subcellular location">
    <subcellularLocation>
        <location evidence="1">Nucleus</location>
    </subcellularLocation>
</comment>
<evidence type="ECO:0000256" key="3">
    <source>
        <dbReference type="ARBA" id="ARBA00022603"/>
    </source>
</evidence>
<dbReference type="GO" id="GO:0008276">
    <property type="term" value="F:protein methyltransferase activity"/>
    <property type="evidence" value="ECO:0007669"/>
    <property type="project" value="TreeGrafter"/>
</dbReference>
<evidence type="ECO:0000313" key="9">
    <source>
        <dbReference type="EMBL" id="CAI9262176.1"/>
    </source>
</evidence>
<dbReference type="GO" id="GO:0035657">
    <property type="term" value="C:eRF1 methyltransferase complex"/>
    <property type="evidence" value="ECO:0007669"/>
    <property type="project" value="TreeGrafter"/>
</dbReference>
<comment type="similarity">
    <text evidence="2">Belongs to the eukaryotic/archaeal PrmC-related family.</text>
</comment>
<keyword evidence="10" id="KW-1185">Reference proteome</keyword>
<evidence type="ECO:0000256" key="7">
    <source>
        <dbReference type="SAM" id="MobiDB-lite"/>
    </source>
</evidence>